<dbReference type="AlphaFoldDB" id="A0A4P9XHQ3"/>
<dbReference type="UniPathway" id="UPA00378"/>
<dbReference type="EMBL" id="KZ993207">
    <property type="protein sequence ID" value="RKP05234.1"/>
    <property type="molecule type" value="Genomic_DNA"/>
</dbReference>
<dbReference type="GO" id="GO:0003865">
    <property type="term" value="F:3-oxo-5-alpha-steroid 4-dehydrogenase activity"/>
    <property type="evidence" value="ECO:0007669"/>
    <property type="project" value="TreeGrafter"/>
</dbReference>
<dbReference type="InterPro" id="IPR001104">
    <property type="entry name" value="3-oxo-5_a-steroid_4-DH_C"/>
</dbReference>
<evidence type="ECO:0000313" key="7">
    <source>
        <dbReference type="EMBL" id="RKP05234.1"/>
    </source>
</evidence>
<evidence type="ECO:0000256" key="3">
    <source>
        <dbReference type="ARBA" id="ARBA00022989"/>
    </source>
</evidence>
<accession>A0A4P9XHQ3</accession>
<evidence type="ECO:0000259" key="6">
    <source>
        <dbReference type="Pfam" id="PF02544"/>
    </source>
</evidence>
<dbReference type="GO" id="GO:0006488">
    <property type="term" value="P:dolichol-linked oligosaccharide biosynthetic process"/>
    <property type="evidence" value="ECO:0007669"/>
    <property type="project" value="InterPro"/>
</dbReference>
<dbReference type="GO" id="GO:0016095">
    <property type="term" value="P:polyprenol catabolic process"/>
    <property type="evidence" value="ECO:0007669"/>
    <property type="project" value="TreeGrafter"/>
</dbReference>
<name>A0A4P9XHQ3_9FUNG</name>
<dbReference type="PANTHER" id="PTHR14624:SF0">
    <property type="entry name" value="POLYPRENOL REDUCTASE"/>
    <property type="match status" value="1"/>
</dbReference>
<evidence type="ECO:0000256" key="5">
    <source>
        <dbReference type="SAM" id="Phobius"/>
    </source>
</evidence>
<keyword evidence="3 5" id="KW-1133">Transmembrane helix</keyword>
<comment type="subcellular location">
    <subcellularLocation>
        <location evidence="1">Endomembrane system</location>
        <topology evidence="1">Multi-pass membrane protein</topology>
    </subcellularLocation>
</comment>
<organism evidence="7 8">
    <name type="scientific">Thamnocephalis sphaerospora</name>
    <dbReference type="NCBI Taxonomy" id="78915"/>
    <lineage>
        <taxon>Eukaryota</taxon>
        <taxon>Fungi</taxon>
        <taxon>Fungi incertae sedis</taxon>
        <taxon>Zoopagomycota</taxon>
        <taxon>Zoopagomycotina</taxon>
        <taxon>Zoopagomycetes</taxon>
        <taxon>Zoopagales</taxon>
        <taxon>Sigmoideomycetaceae</taxon>
        <taxon>Thamnocephalis</taxon>
    </lineage>
</organism>
<dbReference type="OrthoDB" id="541710at2759"/>
<dbReference type="GO" id="GO:0005783">
    <property type="term" value="C:endoplasmic reticulum"/>
    <property type="evidence" value="ECO:0007669"/>
    <property type="project" value="TreeGrafter"/>
</dbReference>
<keyword evidence="2 5" id="KW-0812">Transmembrane</keyword>
<keyword evidence="8" id="KW-1185">Reference proteome</keyword>
<dbReference type="STRING" id="78915.A0A4P9XHQ3"/>
<feature type="non-terminal residue" evidence="7">
    <location>
        <position position="1"/>
    </location>
</feature>
<evidence type="ECO:0000313" key="8">
    <source>
        <dbReference type="Proteomes" id="UP000271241"/>
    </source>
</evidence>
<evidence type="ECO:0000256" key="4">
    <source>
        <dbReference type="ARBA" id="ARBA00023136"/>
    </source>
</evidence>
<dbReference type="PROSITE" id="PS50244">
    <property type="entry name" value="S5A_REDUCTASE"/>
    <property type="match status" value="1"/>
</dbReference>
<reference evidence="8" key="1">
    <citation type="journal article" date="2018" name="Nat. Microbiol.">
        <title>Leveraging single-cell genomics to expand the fungal tree of life.</title>
        <authorList>
            <person name="Ahrendt S.R."/>
            <person name="Quandt C.A."/>
            <person name="Ciobanu D."/>
            <person name="Clum A."/>
            <person name="Salamov A."/>
            <person name="Andreopoulos B."/>
            <person name="Cheng J.F."/>
            <person name="Woyke T."/>
            <person name="Pelin A."/>
            <person name="Henrissat B."/>
            <person name="Reynolds N.K."/>
            <person name="Benny G.L."/>
            <person name="Smith M.E."/>
            <person name="James T.Y."/>
            <person name="Grigoriev I.V."/>
        </authorList>
    </citation>
    <scope>NUCLEOTIDE SEQUENCE [LARGE SCALE GENOMIC DNA]</scope>
    <source>
        <strain evidence="8">RSA 1356</strain>
    </source>
</reference>
<gene>
    <name evidence="7" type="ORF">THASP1DRAFT_4774</name>
</gene>
<dbReference type="Pfam" id="PF02544">
    <property type="entry name" value="Steroid_dh"/>
    <property type="match status" value="1"/>
</dbReference>
<evidence type="ECO:0000256" key="1">
    <source>
        <dbReference type="ARBA" id="ARBA00004127"/>
    </source>
</evidence>
<keyword evidence="4 5" id="KW-0472">Membrane</keyword>
<feature type="domain" description="3-oxo-5-alpha-steroid 4-dehydrogenase C-terminal" evidence="6">
    <location>
        <begin position="28"/>
        <end position="148"/>
    </location>
</feature>
<sequence>RRYWECLFIERPSAHARIHVGHYVVGLTYYLVTKDAFAVRHVLAMLLFAYATVHQHRCHRILAQLRPAATDTAYRVPHGDWFHHMSSPHYFAELLIYTALAIVLRMPPVWCCLLVWVTVNLGTTATNTHRWYRRKFDDYPAHRTAFLP</sequence>
<feature type="transmembrane region" description="Helical" evidence="5">
    <location>
        <begin position="94"/>
        <end position="117"/>
    </location>
</feature>
<dbReference type="InterPro" id="IPR039698">
    <property type="entry name" value="Dfg10/SRD5A3"/>
</dbReference>
<protein>
    <submittedName>
        <fullName evidence="7">3-oxo-5-alpha-steroid 4-dehydrogenase</fullName>
    </submittedName>
</protein>
<feature type="non-terminal residue" evidence="7">
    <location>
        <position position="148"/>
    </location>
</feature>
<evidence type="ECO:0000256" key="2">
    <source>
        <dbReference type="ARBA" id="ARBA00022692"/>
    </source>
</evidence>
<dbReference type="PANTHER" id="PTHR14624">
    <property type="entry name" value="DFG10 PROTEIN"/>
    <property type="match status" value="1"/>
</dbReference>
<dbReference type="Proteomes" id="UP000271241">
    <property type="component" value="Unassembled WGS sequence"/>
</dbReference>
<proteinExistence type="predicted"/>